<keyword evidence="1" id="KW-0560">Oxidoreductase</keyword>
<reference evidence="3" key="1">
    <citation type="submission" date="2020-10" db="EMBL/GenBank/DDBJ databases">
        <authorList>
            <person name="Gilroy R."/>
        </authorList>
    </citation>
    <scope>NUCLEOTIDE SEQUENCE</scope>
    <source>
        <strain evidence="3">ChiGjej1B1-24693</strain>
    </source>
</reference>
<dbReference type="InterPro" id="IPR023210">
    <property type="entry name" value="NADP_OxRdtase_dom"/>
</dbReference>
<dbReference type="InterPro" id="IPR050523">
    <property type="entry name" value="AKR_Detox_Biosynth"/>
</dbReference>
<feature type="domain" description="NADP-dependent oxidoreductase" evidence="2">
    <location>
        <begin position="36"/>
        <end position="102"/>
    </location>
</feature>
<dbReference type="InterPro" id="IPR036812">
    <property type="entry name" value="NAD(P)_OxRdtase_dom_sf"/>
</dbReference>
<protein>
    <submittedName>
        <fullName evidence="3">Aldo/keto reductase</fullName>
    </submittedName>
</protein>
<evidence type="ECO:0000313" key="4">
    <source>
        <dbReference type="Proteomes" id="UP000886842"/>
    </source>
</evidence>
<evidence type="ECO:0000259" key="2">
    <source>
        <dbReference type="Pfam" id="PF00248"/>
    </source>
</evidence>
<organism evidence="3 4">
    <name type="scientific">Candidatus Avipropionibacterium avicola</name>
    <dbReference type="NCBI Taxonomy" id="2840701"/>
    <lineage>
        <taxon>Bacteria</taxon>
        <taxon>Bacillati</taxon>
        <taxon>Actinomycetota</taxon>
        <taxon>Actinomycetes</taxon>
        <taxon>Propionibacteriales</taxon>
        <taxon>Propionibacteriaceae</taxon>
        <taxon>Propionibacteriaceae incertae sedis</taxon>
        <taxon>Candidatus Avipropionibacterium</taxon>
    </lineage>
</organism>
<dbReference type="Proteomes" id="UP000886842">
    <property type="component" value="Unassembled WGS sequence"/>
</dbReference>
<sequence>MDPRTPSGESFPFETTDFHDMPYRRFGNSGLQTSAMGLGTWKFGYPDTGDGSRSDEATSLAILDKAHELGVTFWDTANRYNDGTGNSERVIGRWFDANPDKR</sequence>
<reference evidence="3" key="2">
    <citation type="journal article" date="2021" name="PeerJ">
        <title>Extensive microbial diversity within the chicken gut microbiome revealed by metagenomics and culture.</title>
        <authorList>
            <person name="Gilroy R."/>
            <person name="Ravi A."/>
            <person name="Getino M."/>
            <person name="Pursley I."/>
            <person name="Horton D.L."/>
            <person name="Alikhan N.F."/>
            <person name="Baker D."/>
            <person name="Gharbi K."/>
            <person name="Hall N."/>
            <person name="Watson M."/>
            <person name="Adriaenssens E.M."/>
            <person name="Foster-Nyarko E."/>
            <person name="Jarju S."/>
            <person name="Secka A."/>
            <person name="Antonio M."/>
            <person name="Oren A."/>
            <person name="Chaudhuri R.R."/>
            <person name="La Ragione R."/>
            <person name="Hildebrand F."/>
            <person name="Pallen M.J."/>
        </authorList>
    </citation>
    <scope>NUCLEOTIDE SEQUENCE</scope>
    <source>
        <strain evidence="3">ChiGjej1B1-24693</strain>
    </source>
</reference>
<dbReference type="Pfam" id="PF00248">
    <property type="entry name" value="Aldo_ket_red"/>
    <property type="match status" value="1"/>
</dbReference>
<dbReference type="PANTHER" id="PTHR43364:SF4">
    <property type="entry name" value="NAD(P)-LINKED OXIDOREDUCTASE SUPERFAMILY PROTEIN"/>
    <property type="match status" value="1"/>
</dbReference>
<dbReference type="EMBL" id="DVLP01000311">
    <property type="protein sequence ID" value="HIT76014.1"/>
    <property type="molecule type" value="Genomic_DNA"/>
</dbReference>
<name>A0A9D1GYW5_9ACTN</name>
<evidence type="ECO:0000256" key="1">
    <source>
        <dbReference type="ARBA" id="ARBA00023002"/>
    </source>
</evidence>
<evidence type="ECO:0000313" key="3">
    <source>
        <dbReference type="EMBL" id="HIT76014.1"/>
    </source>
</evidence>
<dbReference type="AlphaFoldDB" id="A0A9D1GYW5"/>
<accession>A0A9D1GYW5</accession>
<feature type="non-terminal residue" evidence="3">
    <location>
        <position position="102"/>
    </location>
</feature>
<dbReference type="SUPFAM" id="SSF51430">
    <property type="entry name" value="NAD(P)-linked oxidoreductase"/>
    <property type="match status" value="1"/>
</dbReference>
<dbReference type="PANTHER" id="PTHR43364">
    <property type="entry name" value="NADH-SPECIFIC METHYLGLYOXAL REDUCTASE-RELATED"/>
    <property type="match status" value="1"/>
</dbReference>
<gene>
    <name evidence="3" type="ORF">IAA98_10545</name>
</gene>
<dbReference type="GO" id="GO:0016491">
    <property type="term" value="F:oxidoreductase activity"/>
    <property type="evidence" value="ECO:0007669"/>
    <property type="project" value="UniProtKB-KW"/>
</dbReference>
<dbReference type="Gene3D" id="3.20.20.100">
    <property type="entry name" value="NADP-dependent oxidoreductase domain"/>
    <property type="match status" value="1"/>
</dbReference>
<proteinExistence type="predicted"/>
<comment type="caution">
    <text evidence="3">The sequence shown here is derived from an EMBL/GenBank/DDBJ whole genome shotgun (WGS) entry which is preliminary data.</text>
</comment>